<protein>
    <submittedName>
        <fullName evidence="2">Uncharacterized protein</fullName>
    </submittedName>
</protein>
<feature type="region of interest" description="Disordered" evidence="1">
    <location>
        <begin position="130"/>
        <end position="164"/>
    </location>
</feature>
<reference evidence="2" key="1">
    <citation type="journal article" date="2021" name="Genome Biol. Evol.">
        <title>A High-Quality Reference Genome for a Parasitic Bivalve with Doubly Uniparental Inheritance (Bivalvia: Unionida).</title>
        <authorList>
            <person name="Smith C.H."/>
        </authorList>
    </citation>
    <scope>NUCLEOTIDE SEQUENCE</scope>
    <source>
        <strain evidence="2">CHS0354</strain>
    </source>
</reference>
<organism evidence="2 3">
    <name type="scientific">Potamilus streckersoni</name>
    <dbReference type="NCBI Taxonomy" id="2493646"/>
    <lineage>
        <taxon>Eukaryota</taxon>
        <taxon>Metazoa</taxon>
        <taxon>Spiralia</taxon>
        <taxon>Lophotrochozoa</taxon>
        <taxon>Mollusca</taxon>
        <taxon>Bivalvia</taxon>
        <taxon>Autobranchia</taxon>
        <taxon>Heteroconchia</taxon>
        <taxon>Palaeoheterodonta</taxon>
        <taxon>Unionida</taxon>
        <taxon>Unionoidea</taxon>
        <taxon>Unionidae</taxon>
        <taxon>Ambleminae</taxon>
        <taxon>Lampsilini</taxon>
        <taxon>Potamilus</taxon>
    </lineage>
</organism>
<feature type="compositionally biased region" description="Basic and acidic residues" evidence="1">
    <location>
        <begin position="221"/>
        <end position="235"/>
    </location>
</feature>
<comment type="caution">
    <text evidence="2">The sequence shown here is derived from an EMBL/GenBank/DDBJ whole genome shotgun (WGS) entry which is preliminary data.</text>
</comment>
<evidence type="ECO:0000313" key="2">
    <source>
        <dbReference type="EMBL" id="KAK3585290.1"/>
    </source>
</evidence>
<evidence type="ECO:0000313" key="3">
    <source>
        <dbReference type="Proteomes" id="UP001195483"/>
    </source>
</evidence>
<reference evidence="2" key="3">
    <citation type="submission" date="2023-05" db="EMBL/GenBank/DDBJ databases">
        <authorList>
            <person name="Smith C.H."/>
        </authorList>
    </citation>
    <scope>NUCLEOTIDE SEQUENCE</scope>
    <source>
        <strain evidence="2">CHS0354</strain>
        <tissue evidence="2">Mantle</tissue>
    </source>
</reference>
<dbReference type="EMBL" id="JAEAOA010002332">
    <property type="protein sequence ID" value="KAK3585290.1"/>
    <property type="molecule type" value="Genomic_DNA"/>
</dbReference>
<evidence type="ECO:0000256" key="1">
    <source>
        <dbReference type="SAM" id="MobiDB-lite"/>
    </source>
</evidence>
<dbReference type="Proteomes" id="UP001195483">
    <property type="component" value="Unassembled WGS sequence"/>
</dbReference>
<accession>A0AAE0S4S0</accession>
<sequence>MPDQDLGSGQGDKMSNSSKSYSNKEAQAQKLNEMEKRALSKSIKSLTREIKYATKLQSLDHRFIKVNYKRLKENVAKIKSYLSADEIVELRRLEEEGKLLPKVTSVNLNAAIKIAATARRLKLENHPMLFGRRPRSSANMSMEVPKPKKLLDRPSTTGPTLKRSNSVTGVFIDAPEPDQILRRSSVDGGVTLRPMSAIVPGMKDSEEILGKRSRPSSSTGIDREKSGLDREKTGIDREKTSMTKVSFKTTETATNSTSHYAPYSSHKLEKDLLAPPLRSARDTKSLDDSIESNFGDDLFEEKRQLLLQEESARASALTQKTKSFLEKIDGFISENPPVDIEAALEFMRIRAVQEKEEVEEEQPVITTTRRLQRRSLDFERTFINEESYKKRGADAWKDLNKCRYLRIPDERIDHSGVVTLAKDQMKFLQLLRTTEPAHIIQHSAFS</sequence>
<proteinExistence type="predicted"/>
<name>A0AAE0S4S0_9BIVA</name>
<feature type="region of interest" description="Disordered" evidence="1">
    <location>
        <begin position="205"/>
        <end position="235"/>
    </location>
</feature>
<feature type="compositionally biased region" description="Low complexity" evidence="1">
    <location>
        <begin position="15"/>
        <end position="24"/>
    </location>
</feature>
<feature type="compositionally biased region" description="Polar residues" evidence="1">
    <location>
        <begin position="154"/>
        <end position="164"/>
    </location>
</feature>
<reference evidence="2" key="2">
    <citation type="journal article" date="2021" name="Genome Biol. Evol.">
        <title>Developing a high-quality reference genome for a parasitic bivalve with doubly uniparental inheritance (Bivalvia: Unionida).</title>
        <authorList>
            <person name="Smith C.H."/>
        </authorList>
    </citation>
    <scope>NUCLEOTIDE SEQUENCE</scope>
    <source>
        <strain evidence="2">CHS0354</strain>
        <tissue evidence="2">Mantle</tissue>
    </source>
</reference>
<keyword evidence="3" id="KW-1185">Reference proteome</keyword>
<feature type="region of interest" description="Disordered" evidence="1">
    <location>
        <begin position="1"/>
        <end position="35"/>
    </location>
</feature>
<dbReference type="AlphaFoldDB" id="A0AAE0S4S0"/>
<gene>
    <name evidence="2" type="ORF">CHS0354_040237</name>
</gene>